<dbReference type="Proteomes" id="UP000676336">
    <property type="component" value="Unassembled WGS sequence"/>
</dbReference>
<protein>
    <submittedName>
        <fullName evidence="1">Uncharacterized protein</fullName>
    </submittedName>
</protein>
<feature type="non-terminal residue" evidence="1">
    <location>
        <position position="31"/>
    </location>
</feature>
<gene>
    <name evidence="1" type="ORF">SMN809_LOCUS86017</name>
</gene>
<accession>A0A8S3KDT7</accession>
<proteinExistence type="predicted"/>
<evidence type="ECO:0000313" key="1">
    <source>
        <dbReference type="EMBL" id="CAF5229009.1"/>
    </source>
</evidence>
<comment type="caution">
    <text evidence="1">The sequence shown here is derived from an EMBL/GenBank/DDBJ whole genome shotgun (WGS) entry which is preliminary data.</text>
</comment>
<reference evidence="1" key="1">
    <citation type="submission" date="2021-02" db="EMBL/GenBank/DDBJ databases">
        <authorList>
            <person name="Nowell W R."/>
        </authorList>
    </citation>
    <scope>NUCLEOTIDE SEQUENCE</scope>
</reference>
<name>A0A8S3KDT7_9BILA</name>
<organism evidence="1 2">
    <name type="scientific">Rotaria magnacalcarata</name>
    <dbReference type="NCBI Taxonomy" id="392030"/>
    <lineage>
        <taxon>Eukaryota</taxon>
        <taxon>Metazoa</taxon>
        <taxon>Spiralia</taxon>
        <taxon>Gnathifera</taxon>
        <taxon>Rotifera</taxon>
        <taxon>Eurotatoria</taxon>
        <taxon>Bdelloidea</taxon>
        <taxon>Philodinida</taxon>
        <taxon>Philodinidae</taxon>
        <taxon>Rotaria</taxon>
    </lineage>
</organism>
<dbReference type="AlphaFoldDB" id="A0A8S3KDT7"/>
<dbReference type="EMBL" id="CAJOBI010368319">
    <property type="protein sequence ID" value="CAF5229009.1"/>
    <property type="molecule type" value="Genomic_DNA"/>
</dbReference>
<sequence length="31" mass="3451">MRRITLYCLIVSLAICINSIPFDGVIRPTGD</sequence>
<evidence type="ECO:0000313" key="2">
    <source>
        <dbReference type="Proteomes" id="UP000676336"/>
    </source>
</evidence>